<dbReference type="Gene3D" id="3.40.50.720">
    <property type="entry name" value="NAD(P)-binding Rossmann-like Domain"/>
    <property type="match status" value="1"/>
</dbReference>
<organism evidence="10 11">
    <name type="scientific">Acholeplasma hippikon</name>
    <dbReference type="NCBI Taxonomy" id="264636"/>
    <lineage>
        <taxon>Bacteria</taxon>
        <taxon>Bacillati</taxon>
        <taxon>Mycoplasmatota</taxon>
        <taxon>Mollicutes</taxon>
        <taxon>Acholeplasmatales</taxon>
        <taxon>Acholeplasmataceae</taxon>
        <taxon>Acholeplasma</taxon>
    </lineage>
</organism>
<comment type="function">
    <text evidence="4">Catalyzes the reduction of 1-pyrroline-5-carboxylate (PCA) to L-proline.</text>
</comment>
<protein>
    <recommendedName>
        <fullName evidence="4 5">Pyrroline-5-carboxylate reductase</fullName>
        <shortName evidence="4">P5C reductase</shortName>
        <shortName evidence="4">P5CR</shortName>
        <ecNumber evidence="4 5">1.5.1.2</ecNumber>
    </recommendedName>
    <alternativeName>
        <fullName evidence="4">PCA reductase</fullName>
    </alternativeName>
</protein>
<dbReference type="Pfam" id="PF03807">
    <property type="entry name" value="F420_oxidored"/>
    <property type="match status" value="1"/>
</dbReference>
<dbReference type="GO" id="GO:0005737">
    <property type="term" value="C:cytoplasm"/>
    <property type="evidence" value="ECO:0007669"/>
    <property type="project" value="UniProtKB-SubCell"/>
</dbReference>
<dbReference type="UniPathway" id="UPA00098">
    <property type="reaction ID" value="UER00361"/>
</dbReference>
<dbReference type="InterPro" id="IPR028939">
    <property type="entry name" value="P5C_Rdtase_cat_N"/>
</dbReference>
<comment type="catalytic activity">
    <reaction evidence="4 7">
        <text>L-proline + NADP(+) = (S)-1-pyrroline-5-carboxylate + NADPH + 2 H(+)</text>
        <dbReference type="Rhea" id="RHEA:14109"/>
        <dbReference type="ChEBI" id="CHEBI:15378"/>
        <dbReference type="ChEBI" id="CHEBI:17388"/>
        <dbReference type="ChEBI" id="CHEBI:57783"/>
        <dbReference type="ChEBI" id="CHEBI:58349"/>
        <dbReference type="ChEBI" id="CHEBI:60039"/>
        <dbReference type="EC" id="1.5.1.2"/>
    </reaction>
</comment>
<dbReference type="Proteomes" id="UP000290909">
    <property type="component" value="Chromosome"/>
</dbReference>
<dbReference type="PANTHER" id="PTHR11645:SF0">
    <property type="entry name" value="PYRROLINE-5-CARBOXYLATE REDUCTASE 3"/>
    <property type="match status" value="1"/>
</dbReference>
<dbReference type="SUPFAM" id="SSF51735">
    <property type="entry name" value="NAD(P)-binding Rossmann-fold domains"/>
    <property type="match status" value="1"/>
</dbReference>
<comment type="pathway">
    <text evidence="4 7">Amino-acid biosynthesis; L-proline biosynthesis; L-proline from L-glutamate 5-semialdehyde: step 1/1.</text>
</comment>
<feature type="binding site" evidence="6">
    <location>
        <begin position="8"/>
        <end position="13"/>
    </location>
    <ligand>
        <name>NADP(+)</name>
        <dbReference type="ChEBI" id="CHEBI:58349"/>
    </ligand>
</feature>
<comment type="subcellular location">
    <subcellularLocation>
        <location evidence="4">Cytoplasm</location>
    </subcellularLocation>
</comment>
<evidence type="ECO:0000256" key="1">
    <source>
        <dbReference type="ARBA" id="ARBA00005525"/>
    </source>
</evidence>
<dbReference type="InterPro" id="IPR036291">
    <property type="entry name" value="NAD(P)-bd_dom_sf"/>
</dbReference>
<feature type="binding site" evidence="6">
    <location>
        <position position="36"/>
    </location>
    <ligand>
        <name>NADP(+)</name>
        <dbReference type="ChEBI" id="CHEBI:58349"/>
    </ligand>
</feature>
<dbReference type="InterPro" id="IPR029036">
    <property type="entry name" value="P5CR_dimer"/>
</dbReference>
<proteinExistence type="inferred from homology"/>
<keyword evidence="4 7" id="KW-0028">Amino-acid biosynthesis</keyword>
<dbReference type="PANTHER" id="PTHR11645">
    <property type="entry name" value="PYRROLINE-5-CARBOXYLATE REDUCTASE"/>
    <property type="match status" value="1"/>
</dbReference>
<evidence type="ECO:0000256" key="5">
    <source>
        <dbReference type="NCBIfam" id="TIGR00112"/>
    </source>
</evidence>
<evidence type="ECO:0000259" key="8">
    <source>
        <dbReference type="Pfam" id="PF03807"/>
    </source>
</evidence>
<feature type="domain" description="Pyrroline-5-carboxylate reductase dimerisation" evidence="9">
    <location>
        <begin position="162"/>
        <end position="266"/>
    </location>
</feature>
<dbReference type="Pfam" id="PF14748">
    <property type="entry name" value="P5CR_dimer"/>
    <property type="match status" value="1"/>
</dbReference>
<evidence type="ECO:0000313" key="10">
    <source>
        <dbReference type="EMBL" id="VEU82318.1"/>
    </source>
</evidence>
<accession>A0A449BIQ7</accession>
<evidence type="ECO:0000256" key="2">
    <source>
        <dbReference type="ARBA" id="ARBA00022857"/>
    </source>
</evidence>
<dbReference type="STRING" id="1408416.GCA_000702765_01144"/>
<evidence type="ECO:0000313" key="11">
    <source>
        <dbReference type="Proteomes" id="UP000290909"/>
    </source>
</evidence>
<sequence>MQKKIGFIGCGNMGEAILNGLLNHNHIHAEQIYLHTFRYERMMELKDKYHVNITKSNGDVVKESDYIILAVKPNLYESILNEVNGFLTENKVIISITPSFTISELIGLMKGKAKVIRTIPNTSSFYNLGFTGIVYEENENQAFKEEMNTFFNLIGKSIEITEDKIAVLSSLSGSSPALIYLFTNAFVNYAKENQFTENEAKLIISQVLLGASKMIELSNINLKTLAENVCSPNGSTIKGVEVFENENIENIVKMALESITKRFIEMTENK</sequence>
<evidence type="ECO:0000256" key="4">
    <source>
        <dbReference type="HAMAP-Rule" id="MF_01925"/>
    </source>
</evidence>
<dbReference type="InterPro" id="IPR000304">
    <property type="entry name" value="Pyrroline-COOH_reductase"/>
</dbReference>
<dbReference type="GO" id="GO:0004735">
    <property type="term" value="F:pyrroline-5-carboxylate reductase activity"/>
    <property type="evidence" value="ECO:0007669"/>
    <property type="project" value="UniProtKB-UniRule"/>
</dbReference>
<keyword evidence="4 7" id="KW-0641">Proline biosynthesis</keyword>
<dbReference type="RefSeq" id="WP_035369747.1">
    <property type="nucleotide sequence ID" value="NZ_LR215050.1"/>
</dbReference>
<feature type="binding site" evidence="6">
    <location>
        <position position="57"/>
    </location>
    <ligand>
        <name>NADPH</name>
        <dbReference type="ChEBI" id="CHEBI:57783"/>
    </ligand>
</feature>
<dbReference type="Gene3D" id="1.10.3730.10">
    <property type="entry name" value="ProC C-terminal domain-like"/>
    <property type="match status" value="1"/>
</dbReference>
<dbReference type="HAMAP" id="MF_01925">
    <property type="entry name" value="P5C_reductase"/>
    <property type="match status" value="1"/>
</dbReference>
<evidence type="ECO:0000256" key="6">
    <source>
        <dbReference type="PIRSR" id="PIRSR000193-1"/>
    </source>
</evidence>
<dbReference type="KEGG" id="ahk:NCTC10172_00327"/>
<keyword evidence="11" id="KW-1185">Reference proteome</keyword>
<feature type="binding site" evidence="6">
    <location>
        <begin position="70"/>
        <end position="73"/>
    </location>
    <ligand>
        <name>NADP(+)</name>
        <dbReference type="ChEBI" id="CHEBI:58349"/>
    </ligand>
</feature>
<evidence type="ECO:0000256" key="7">
    <source>
        <dbReference type="RuleBase" id="RU003903"/>
    </source>
</evidence>
<evidence type="ECO:0000256" key="3">
    <source>
        <dbReference type="ARBA" id="ARBA00023002"/>
    </source>
</evidence>
<comment type="similarity">
    <text evidence="1 4 7">Belongs to the pyrroline-5-carboxylate reductase family.</text>
</comment>
<dbReference type="EMBL" id="LR215050">
    <property type="protein sequence ID" value="VEU82318.1"/>
    <property type="molecule type" value="Genomic_DNA"/>
</dbReference>
<dbReference type="InterPro" id="IPR053790">
    <property type="entry name" value="P5CR-like_CS"/>
</dbReference>
<dbReference type="NCBIfam" id="TIGR00112">
    <property type="entry name" value="proC"/>
    <property type="match status" value="1"/>
</dbReference>
<comment type="catalytic activity">
    <reaction evidence="4">
        <text>L-proline + NAD(+) = (S)-1-pyrroline-5-carboxylate + NADH + 2 H(+)</text>
        <dbReference type="Rhea" id="RHEA:14105"/>
        <dbReference type="ChEBI" id="CHEBI:15378"/>
        <dbReference type="ChEBI" id="CHEBI:17388"/>
        <dbReference type="ChEBI" id="CHEBI:57540"/>
        <dbReference type="ChEBI" id="CHEBI:57945"/>
        <dbReference type="ChEBI" id="CHEBI:60039"/>
        <dbReference type="EC" id="1.5.1.2"/>
    </reaction>
</comment>
<dbReference type="EC" id="1.5.1.2" evidence="4 5"/>
<dbReference type="SUPFAM" id="SSF48179">
    <property type="entry name" value="6-phosphogluconate dehydrogenase C-terminal domain-like"/>
    <property type="match status" value="1"/>
</dbReference>
<dbReference type="AlphaFoldDB" id="A0A449BIQ7"/>
<dbReference type="InterPro" id="IPR008927">
    <property type="entry name" value="6-PGluconate_DH-like_C_sf"/>
</dbReference>
<dbReference type="PROSITE" id="PS00521">
    <property type="entry name" value="P5CR"/>
    <property type="match status" value="1"/>
</dbReference>
<dbReference type="GO" id="GO:0055129">
    <property type="term" value="P:L-proline biosynthetic process"/>
    <property type="evidence" value="ECO:0007669"/>
    <property type="project" value="UniProtKB-UniRule"/>
</dbReference>
<reference evidence="10 11" key="1">
    <citation type="submission" date="2019-01" db="EMBL/GenBank/DDBJ databases">
        <authorList>
            <consortium name="Pathogen Informatics"/>
        </authorList>
    </citation>
    <scope>NUCLEOTIDE SEQUENCE [LARGE SCALE GENOMIC DNA]</scope>
    <source>
        <strain evidence="10 11">NCTC10172</strain>
    </source>
</reference>
<keyword evidence="3 4" id="KW-0560">Oxidoreductase</keyword>
<gene>
    <name evidence="4 10" type="primary">proC</name>
    <name evidence="10" type="ORF">NCTC10172_00327</name>
</gene>
<feature type="domain" description="Pyrroline-5-carboxylate reductase catalytic N-terminal" evidence="8">
    <location>
        <begin position="4"/>
        <end position="97"/>
    </location>
</feature>
<evidence type="ECO:0000259" key="9">
    <source>
        <dbReference type="Pfam" id="PF14748"/>
    </source>
</evidence>
<keyword evidence="4" id="KW-0963">Cytoplasm</keyword>
<name>A0A449BIQ7_9MOLU</name>
<keyword evidence="2 4" id="KW-0521">NADP</keyword>
<dbReference type="PIRSF" id="PIRSF000193">
    <property type="entry name" value="Pyrrol-5-carb_rd"/>
    <property type="match status" value="1"/>
</dbReference>